<proteinExistence type="inferred from homology"/>
<evidence type="ECO:0000256" key="1">
    <source>
        <dbReference type="ARBA" id="ARBA00009981"/>
    </source>
</evidence>
<gene>
    <name evidence="4" type="ORF">ACFYV7_01665</name>
</gene>
<feature type="region of interest" description="Disordered" evidence="3">
    <location>
        <begin position="175"/>
        <end position="204"/>
    </location>
</feature>
<accession>A0ABW6QJV5</accession>
<dbReference type="InterPro" id="IPR006442">
    <property type="entry name" value="Antitoxin_Phd/YefM"/>
</dbReference>
<evidence type="ECO:0000256" key="3">
    <source>
        <dbReference type="SAM" id="MobiDB-lite"/>
    </source>
</evidence>
<evidence type="ECO:0000256" key="2">
    <source>
        <dbReference type="RuleBase" id="RU362080"/>
    </source>
</evidence>
<reference evidence="4 5" key="1">
    <citation type="submission" date="2024-10" db="EMBL/GenBank/DDBJ databases">
        <title>The Natural Products Discovery Center: Release of the First 8490 Sequenced Strains for Exploring Actinobacteria Biosynthetic Diversity.</title>
        <authorList>
            <person name="Kalkreuter E."/>
            <person name="Kautsar S.A."/>
            <person name="Yang D."/>
            <person name="Bader C.D."/>
            <person name="Teijaro C.N."/>
            <person name="Fluegel L."/>
            <person name="Davis C.M."/>
            <person name="Simpson J.R."/>
            <person name="Lauterbach L."/>
            <person name="Steele A.D."/>
            <person name="Gui C."/>
            <person name="Meng S."/>
            <person name="Li G."/>
            <person name="Viehrig K."/>
            <person name="Ye F."/>
            <person name="Su P."/>
            <person name="Kiefer A.F."/>
            <person name="Nichols A."/>
            <person name="Cepeda A.J."/>
            <person name="Yan W."/>
            <person name="Fan B."/>
            <person name="Jiang Y."/>
            <person name="Adhikari A."/>
            <person name="Zheng C.-J."/>
            <person name="Schuster L."/>
            <person name="Cowan T.M."/>
            <person name="Smanski M.J."/>
            <person name="Chevrette M.G."/>
            <person name="De Carvalho L.P.S."/>
            <person name="Shen B."/>
        </authorList>
    </citation>
    <scope>NUCLEOTIDE SEQUENCE [LARGE SCALE GENOMIC DNA]</scope>
    <source>
        <strain evidence="4 5">NPDC003040</strain>
    </source>
</reference>
<dbReference type="EMBL" id="JBIAPI010000001">
    <property type="protein sequence ID" value="MFF3221476.1"/>
    <property type="molecule type" value="Genomic_DNA"/>
</dbReference>
<comment type="caution">
    <text evidence="4">The sequence shown here is derived from an EMBL/GenBank/DDBJ whole genome shotgun (WGS) entry which is preliminary data.</text>
</comment>
<name>A0ABW6QJV5_9NOCA</name>
<dbReference type="Pfam" id="PF02604">
    <property type="entry name" value="PhdYeFM_antitox"/>
    <property type="match status" value="1"/>
</dbReference>
<protein>
    <recommendedName>
        <fullName evidence="2">Antitoxin</fullName>
    </recommendedName>
</protein>
<feature type="compositionally biased region" description="Basic residues" evidence="3">
    <location>
        <begin position="195"/>
        <end position="204"/>
    </location>
</feature>
<evidence type="ECO:0000313" key="4">
    <source>
        <dbReference type="EMBL" id="MFF3221476.1"/>
    </source>
</evidence>
<evidence type="ECO:0000313" key="5">
    <source>
        <dbReference type="Proteomes" id="UP001601948"/>
    </source>
</evidence>
<dbReference type="Gene3D" id="3.40.1620.10">
    <property type="entry name" value="YefM-like domain"/>
    <property type="match status" value="1"/>
</dbReference>
<dbReference type="InterPro" id="IPR051405">
    <property type="entry name" value="phD/YefM_antitoxin"/>
</dbReference>
<keyword evidence="5" id="KW-1185">Reference proteome</keyword>
<sequence length="204" mass="22354">MSALPISTVRQDLFGLVKKVNEDHDQVTVVTKTGENAVLMAESDWNSIMETMYVLQTHGGAQLLASARDAREGRTEAHALIDPAEEPSSAEPPTRAVALRRGDVVWAIEPKFRNEPETYDDVADKLLVEGARRYAVAPGATLWAIAEKFLADDAGETNSADRFRRFMDELNRIASTGELPSVGVDEPDDTTASHRGTHPRRAKA</sequence>
<comment type="similarity">
    <text evidence="1 2">Belongs to the phD/YefM antitoxin family.</text>
</comment>
<dbReference type="InterPro" id="IPR036165">
    <property type="entry name" value="YefM-like_sf"/>
</dbReference>
<dbReference type="SUPFAM" id="SSF143120">
    <property type="entry name" value="YefM-like"/>
    <property type="match status" value="1"/>
</dbReference>
<dbReference type="PANTHER" id="PTHR33713:SF6">
    <property type="entry name" value="ANTITOXIN YEFM"/>
    <property type="match status" value="1"/>
</dbReference>
<dbReference type="Proteomes" id="UP001601948">
    <property type="component" value="Unassembled WGS sequence"/>
</dbReference>
<organism evidence="4 5">
    <name type="scientific">Nocardia suismassiliense</name>
    <dbReference type="NCBI Taxonomy" id="2077092"/>
    <lineage>
        <taxon>Bacteria</taxon>
        <taxon>Bacillati</taxon>
        <taxon>Actinomycetota</taxon>
        <taxon>Actinomycetes</taxon>
        <taxon>Mycobacteriales</taxon>
        <taxon>Nocardiaceae</taxon>
        <taxon>Nocardia</taxon>
    </lineage>
</organism>
<dbReference type="PANTHER" id="PTHR33713">
    <property type="entry name" value="ANTITOXIN YAFN-RELATED"/>
    <property type="match status" value="1"/>
</dbReference>
<dbReference type="NCBIfam" id="TIGR01552">
    <property type="entry name" value="phd_fam"/>
    <property type="match status" value="1"/>
</dbReference>
<comment type="function">
    <text evidence="2">Antitoxin component of a type II toxin-antitoxin (TA) system.</text>
</comment>
<dbReference type="RefSeq" id="WP_387712538.1">
    <property type="nucleotide sequence ID" value="NZ_JBIAPI010000001.1"/>
</dbReference>